<evidence type="ECO:0000259" key="5">
    <source>
        <dbReference type="Pfam" id="PF01625"/>
    </source>
</evidence>
<dbReference type="EC" id="1.8.4.11" evidence="4"/>
<evidence type="ECO:0000256" key="4">
    <source>
        <dbReference type="HAMAP-Rule" id="MF_01401"/>
    </source>
</evidence>
<name>A0A9D1GPY2_9BACT</name>
<evidence type="ECO:0000256" key="3">
    <source>
        <dbReference type="ARBA" id="ARBA00048782"/>
    </source>
</evidence>
<feature type="active site" evidence="4">
    <location>
        <position position="11"/>
    </location>
</feature>
<dbReference type="Gene3D" id="3.30.1060.10">
    <property type="entry name" value="Peptide methionine sulphoxide reductase MsrA"/>
    <property type="match status" value="1"/>
</dbReference>
<accession>A0A9D1GPY2</accession>
<dbReference type="PANTHER" id="PTHR42799:SF2">
    <property type="entry name" value="MITOCHONDRIAL PEPTIDE METHIONINE SULFOXIDE REDUCTASE"/>
    <property type="match status" value="1"/>
</dbReference>
<evidence type="ECO:0000256" key="2">
    <source>
        <dbReference type="ARBA" id="ARBA00047806"/>
    </source>
</evidence>
<reference evidence="6" key="2">
    <citation type="journal article" date="2021" name="PeerJ">
        <title>Extensive microbial diversity within the chicken gut microbiome revealed by metagenomics and culture.</title>
        <authorList>
            <person name="Gilroy R."/>
            <person name="Ravi A."/>
            <person name="Getino M."/>
            <person name="Pursley I."/>
            <person name="Horton D.L."/>
            <person name="Alikhan N.F."/>
            <person name="Baker D."/>
            <person name="Gharbi K."/>
            <person name="Hall N."/>
            <person name="Watson M."/>
            <person name="Adriaenssens E.M."/>
            <person name="Foster-Nyarko E."/>
            <person name="Jarju S."/>
            <person name="Secka A."/>
            <person name="Antonio M."/>
            <person name="Oren A."/>
            <person name="Chaudhuri R.R."/>
            <person name="La Ragione R."/>
            <person name="Hildebrand F."/>
            <person name="Pallen M.J."/>
        </authorList>
    </citation>
    <scope>NUCLEOTIDE SEQUENCE</scope>
    <source>
        <strain evidence="6">ChiHecec2B26-709</strain>
    </source>
</reference>
<dbReference type="SUPFAM" id="SSF55068">
    <property type="entry name" value="Peptide methionine sulfoxide reductase"/>
    <property type="match status" value="1"/>
</dbReference>
<dbReference type="GO" id="GO:0005737">
    <property type="term" value="C:cytoplasm"/>
    <property type="evidence" value="ECO:0007669"/>
    <property type="project" value="TreeGrafter"/>
</dbReference>
<dbReference type="EMBL" id="DVLC01000106">
    <property type="protein sequence ID" value="HIT47337.1"/>
    <property type="molecule type" value="Genomic_DNA"/>
</dbReference>
<gene>
    <name evidence="4 6" type="primary">msrA</name>
    <name evidence="6" type="ORF">IAC35_05730</name>
</gene>
<proteinExistence type="inferred from homology"/>
<dbReference type="HAMAP" id="MF_01401">
    <property type="entry name" value="MsrA"/>
    <property type="match status" value="1"/>
</dbReference>
<dbReference type="GO" id="GO:0008113">
    <property type="term" value="F:peptide-methionine (S)-S-oxide reductase activity"/>
    <property type="evidence" value="ECO:0007669"/>
    <property type="project" value="UniProtKB-UniRule"/>
</dbReference>
<dbReference type="InterPro" id="IPR036509">
    <property type="entry name" value="Met_Sox_Rdtase_MsrA_sf"/>
</dbReference>
<dbReference type="Pfam" id="PF01625">
    <property type="entry name" value="PMSR"/>
    <property type="match status" value="1"/>
</dbReference>
<evidence type="ECO:0000313" key="6">
    <source>
        <dbReference type="EMBL" id="HIT47337.1"/>
    </source>
</evidence>
<reference evidence="6" key="1">
    <citation type="submission" date="2020-10" db="EMBL/GenBank/DDBJ databases">
        <authorList>
            <person name="Gilroy R."/>
        </authorList>
    </citation>
    <scope>NUCLEOTIDE SEQUENCE</scope>
    <source>
        <strain evidence="6">ChiHecec2B26-709</strain>
    </source>
</reference>
<dbReference type="AlphaFoldDB" id="A0A9D1GPY2"/>
<dbReference type="NCBIfam" id="TIGR00401">
    <property type="entry name" value="msrA"/>
    <property type="match status" value="1"/>
</dbReference>
<dbReference type="InterPro" id="IPR002569">
    <property type="entry name" value="Met_Sox_Rdtase_MsrA_dom"/>
</dbReference>
<evidence type="ECO:0000313" key="7">
    <source>
        <dbReference type="Proteomes" id="UP000886881"/>
    </source>
</evidence>
<dbReference type="InterPro" id="IPR050162">
    <property type="entry name" value="MsrA_MetSO_reductase"/>
</dbReference>
<protein>
    <recommendedName>
        <fullName evidence="4">Peptide methionine sulfoxide reductase MsrA</fullName>
        <shortName evidence="4">Protein-methionine-S-oxide reductase</shortName>
        <ecNumber evidence="4">1.8.4.11</ecNumber>
    </recommendedName>
    <alternativeName>
        <fullName evidence="4">Peptide-methionine (S)-S-oxide reductase</fullName>
        <shortName evidence="4">Peptide Met(O) reductase</shortName>
    </alternativeName>
</protein>
<organism evidence="6 7">
    <name type="scientific">Candidatus Cryptobacteroides merdipullorum</name>
    <dbReference type="NCBI Taxonomy" id="2840771"/>
    <lineage>
        <taxon>Bacteria</taxon>
        <taxon>Pseudomonadati</taxon>
        <taxon>Bacteroidota</taxon>
        <taxon>Bacteroidia</taxon>
        <taxon>Bacteroidales</taxon>
        <taxon>Candidatus Cryptobacteroides</taxon>
    </lineage>
</organism>
<comment type="catalytic activity">
    <reaction evidence="2 4">
        <text>L-methionyl-[protein] + [thioredoxin]-disulfide + H2O = L-methionyl-(S)-S-oxide-[protein] + [thioredoxin]-dithiol</text>
        <dbReference type="Rhea" id="RHEA:14217"/>
        <dbReference type="Rhea" id="RHEA-COMP:10698"/>
        <dbReference type="Rhea" id="RHEA-COMP:10700"/>
        <dbReference type="Rhea" id="RHEA-COMP:12313"/>
        <dbReference type="Rhea" id="RHEA-COMP:12315"/>
        <dbReference type="ChEBI" id="CHEBI:15377"/>
        <dbReference type="ChEBI" id="CHEBI:16044"/>
        <dbReference type="ChEBI" id="CHEBI:29950"/>
        <dbReference type="ChEBI" id="CHEBI:44120"/>
        <dbReference type="ChEBI" id="CHEBI:50058"/>
        <dbReference type="EC" id="1.8.4.11"/>
    </reaction>
</comment>
<dbReference type="Proteomes" id="UP000886881">
    <property type="component" value="Unassembled WGS sequence"/>
</dbReference>
<dbReference type="PANTHER" id="PTHR42799">
    <property type="entry name" value="MITOCHONDRIAL PEPTIDE METHIONINE SULFOXIDE REDUCTASE"/>
    <property type="match status" value="1"/>
</dbReference>
<feature type="domain" description="Peptide methionine sulphoxide reductase MsrA" evidence="5">
    <location>
        <begin position="5"/>
        <end position="154"/>
    </location>
</feature>
<dbReference type="GO" id="GO:0034599">
    <property type="term" value="P:cellular response to oxidative stress"/>
    <property type="evidence" value="ECO:0007669"/>
    <property type="project" value="TreeGrafter"/>
</dbReference>
<keyword evidence="1 4" id="KW-0560">Oxidoreductase</keyword>
<comment type="similarity">
    <text evidence="4">Belongs to the MsrA Met sulfoxide reductase family.</text>
</comment>
<comment type="caution">
    <text evidence="6">The sequence shown here is derived from an EMBL/GenBank/DDBJ whole genome shotgun (WGS) entry which is preliminary data.</text>
</comment>
<comment type="catalytic activity">
    <reaction evidence="3 4">
        <text>[thioredoxin]-disulfide + L-methionine + H2O = L-methionine (S)-S-oxide + [thioredoxin]-dithiol</text>
        <dbReference type="Rhea" id="RHEA:19993"/>
        <dbReference type="Rhea" id="RHEA-COMP:10698"/>
        <dbReference type="Rhea" id="RHEA-COMP:10700"/>
        <dbReference type="ChEBI" id="CHEBI:15377"/>
        <dbReference type="ChEBI" id="CHEBI:29950"/>
        <dbReference type="ChEBI" id="CHEBI:50058"/>
        <dbReference type="ChEBI" id="CHEBI:57844"/>
        <dbReference type="ChEBI" id="CHEBI:58772"/>
        <dbReference type="EC" id="1.8.4.11"/>
    </reaction>
</comment>
<comment type="function">
    <text evidence="4">Has an important function as a repair enzyme for proteins that have been inactivated by oxidation. Catalyzes the reversible oxidation-reduction of methionine sulfoxide in proteins to methionine.</text>
</comment>
<evidence type="ECO:0000256" key="1">
    <source>
        <dbReference type="ARBA" id="ARBA00023002"/>
    </source>
</evidence>
<sequence>MIKDIYLAAGCFWGAEKYLKQIHGVVSTEVGYANGNIFHPTYREVSTDVTGYAETVHVRYDSEQIGLERILQIYFRAIDPVSVNRQGNDSGTRYRTGIWYTDSRDLPAIQSIYDRVRGELKQPLAVEVRPLKNFYRAEEEHQNYLEKHPGAYCHIPDSLMEFARTASEASTD</sequence>